<keyword evidence="5" id="KW-1185">Reference proteome</keyword>
<organism evidence="4 5">
    <name type="scientific">Artemisia annua</name>
    <name type="common">Sweet wormwood</name>
    <dbReference type="NCBI Taxonomy" id="35608"/>
    <lineage>
        <taxon>Eukaryota</taxon>
        <taxon>Viridiplantae</taxon>
        <taxon>Streptophyta</taxon>
        <taxon>Embryophyta</taxon>
        <taxon>Tracheophyta</taxon>
        <taxon>Spermatophyta</taxon>
        <taxon>Magnoliopsida</taxon>
        <taxon>eudicotyledons</taxon>
        <taxon>Gunneridae</taxon>
        <taxon>Pentapetalae</taxon>
        <taxon>asterids</taxon>
        <taxon>campanulids</taxon>
        <taxon>Asterales</taxon>
        <taxon>Asteraceae</taxon>
        <taxon>Asteroideae</taxon>
        <taxon>Anthemideae</taxon>
        <taxon>Artemisiinae</taxon>
        <taxon>Artemisia</taxon>
    </lineage>
</organism>
<gene>
    <name evidence="4" type="ORF">CTI12_AA225890</name>
</gene>
<proteinExistence type="predicted"/>
<dbReference type="InterPro" id="IPR036282">
    <property type="entry name" value="Glutathione-S-Trfase_C_sf"/>
</dbReference>
<dbReference type="Proteomes" id="UP000245207">
    <property type="component" value="Unassembled WGS sequence"/>
</dbReference>
<dbReference type="InterPro" id="IPR044627">
    <property type="entry name" value="DHAR1/2/3/4"/>
</dbReference>
<protein>
    <recommendedName>
        <fullName evidence="1">glutathione transferase</fullName>
        <ecNumber evidence="1">2.5.1.18</ecNumber>
    </recommendedName>
</protein>
<dbReference type="EC" id="2.5.1.18" evidence="1"/>
<evidence type="ECO:0000313" key="5">
    <source>
        <dbReference type="Proteomes" id="UP000245207"/>
    </source>
</evidence>
<dbReference type="PANTHER" id="PTHR44420:SF2">
    <property type="entry name" value="GLUTATHIONE S-TRANSFERASE DHAR2-RELATED"/>
    <property type="match status" value="1"/>
</dbReference>
<evidence type="ECO:0000256" key="1">
    <source>
        <dbReference type="ARBA" id="ARBA00012452"/>
    </source>
</evidence>
<evidence type="ECO:0000256" key="3">
    <source>
        <dbReference type="ARBA" id="ARBA00047960"/>
    </source>
</evidence>
<name>A0A2U1NQ16_ARTAN</name>
<dbReference type="EMBL" id="PKPP01002387">
    <property type="protein sequence ID" value="PWA75595.1"/>
    <property type="molecule type" value="Genomic_DNA"/>
</dbReference>
<dbReference type="GO" id="GO:0045174">
    <property type="term" value="F:glutathione dehydrogenase (ascorbate) activity"/>
    <property type="evidence" value="ECO:0007669"/>
    <property type="project" value="InterPro"/>
</dbReference>
<dbReference type="SUPFAM" id="SSF47616">
    <property type="entry name" value="GST C-terminal domain-like"/>
    <property type="match status" value="1"/>
</dbReference>
<keyword evidence="2 4" id="KW-0808">Transferase</keyword>
<dbReference type="Pfam" id="PF13410">
    <property type="entry name" value="GST_C_2"/>
    <property type="match status" value="1"/>
</dbReference>
<dbReference type="PANTHER" id="PTHR44420">
    <property type="entry name" value="GLUTATHIONE S-TRANSFERASE DHAR2-RELATED"/>
    <property type="match status" value="1"/>
</dbReference>
<sequence length="79" mass="8961">MTSKGPYFYGGEITSVDLSLAPTLYHLTVALGHFKGWTIPKRLTRVLKYTKLLFDRKSFKNTKPSDNCVIDGWALKLNP</sequence>
<dbReference type="OrthoDB" id="1935530at2759"/>
<dbReference type="GO" id="GO:0004364">
    <property type="term" value="F:glutathione transferase activity"/>
    <property type="evidence" value="ECO:0007669"/>
    <property type="project" value="UniProtKB-EC"/>
</dbReference>
<dbReference type="Gene3D" id="1.20.1050.10">
    <property type="match status" value="1"/>
</dbReference>
<dbReference type="AlphaFoldDB" id="A0A2U1NQ16"/>
<comment type="caution">
    <text evidence="4">The sequence shown here is derived from an EMBL/GenBank/DDBJ whole genome shotgun (WGS) entry which is preliminary data.</text>
</comment>
<dbReference type="STRING" id="35608.A0A2U1NQ16"/>
<comment type="catalytic activity">
    <reaction evidence="3">
        <text>RX + glutathione = an S-substituted glutathione + a halide anion + H(+)</text>
        <dbReference type="Rhea" id="RHEA:16437"/>
        <dbReference type="ChEBI" id="CHEBI:15378"/>
        <dbReference type="ChEBI" id="CHEBI:16042"/>
        <dbReference type="ChEBI" id="CHEBI:17792"/>
        <dbReference type="ChEBI" id="CHEBI:57925"/>
        <dbReference type="ChEBI" id="CHEBI:90779"/>
        <dbReference type="EC" id="2.5.1.18"/>
    </reaction>
</comment>
<accession>A0A2U1NQ16</accession>
<evidence type="ECO:0000256" key="2">
    <source>
        <dbReference type="ARBA" id="ARBA00022679"/>
    </source>
</evidence>
<evidence type="ECO:0000313" key="4">
    <source>
        <dbReference type="EMBL" id="PWA75595.1"/>
    </source>
</evidence>
<dbReference type="GO" id="GO:0033355">
    <property type="term" value="P:ascorbate glutathione cycle"/>
    <property type="evidence" value="ECO:0007669"/>
    <property type="project" value="InterPro"/>
</dbReference>
<reference evidence="4 5" key="1">
    <citation type="journal article" date="2018" name="Mol. Plant">
        <title>The genome of Artemisia annua provides insight into the evolution of Asteraceae family and artemisinin biosynthesis.</title>
        <authorList>
            <person name="Shen Q."/>
            <person name="Zhang L."/>
            <person name="Liao Z."/>
            <person name="Wang S."/>
            <person name="Yan T."/>
            <person name="Shi P."/>
            <person name="Liu M."/>
            <person name="Fu X."/>
            <person name="Pan Q."/>
            <person name="Wang Y."/>
            <person name="Lv Z."/>
            <person name="Lu X."/>
            <person name="Zhang F."/>
            <person name="Jiang W."/>
            <person name="Ma Y."/>
            <person name="Chen M."/>
            <person name="Hao X."/>
            <person name="Li L."/>
            <person name="Tang Y."/>
            <person name="Lv G."/>
            <person name="Zhou Y."/>
            <person name="Sun X."/>
            <person name="Brodelius P.E."/>
            <person name="Rose J.K.C."/>
            <person name="Tang K."/>
        </authorList>
    </citation>
    <scope>NUCLEOTIDE SEQUENCE [LARGE SCALE GENOMIC DNA]</scope>
    <source>
        <strain evidence="5">cv. Huhao1</strain>
        <tissue evidence="4">Leaf</tissue>
    </source>
</reference>